<feature type="transmembrane region" description="Helical" evidence="2">
    <location>
        <begin position="28"/>
        <end position="47"/>
    </location>
</feature>
<feature type="compositionally biased region" description="Low complexity" evidence="1">
    <location>
        <begin position="346"/>
        <end position="365"/>
    </location>
</feature>
<evidence type="ECO:0000313" key="4">
    <source>
        <dbReference type="Proteomes" id="UP001519295"/>
    </source>
</evidence>
<comment type="caution">
    <text evidence="3">The sequence shown here is derived from an EMBL/GenBank/DDBJ whole genome shotgun (WGS) entry which is preliminary data.</text>
</comment>
<keyword evidence="2" id="KW-1133">Transmembrane helix</keyword>
<sequence length="446" mass="42411">MLVLVLILVVIALVLLLAGWFLHVVALAWTSVGISLLAGLALLYDWWQTRSAVRAGDRSESGGAAIGAPPERAMAGSGPDMEPATQVLPVVRPETGGAGGSVRPAGAAGTSPDAANASEPTIQMPVVRPSGSAQGPPGVSRPGGSSSLSVAESGSAGSGAPVGGRPDDAEDGAVPRQGSAVPAGDPTTSGPVAGGEGAPDTTGADAGGSAPGDPGGSRHDDVTVATAAGAATAGAAAAGAAAGSDRSPGDDPGFGAGSGERAQGPAGDGRPGEATTATSTATSATGADAGGGPAAATTAVPAAAQGTDQSRPADTAGPPAGAGVTAAVAGAGTDGSPDPSGGGGDAPPTGGAPAQGGAADTTQAPVDGEAPEEPRDPTAANVVARLPDEVLVIDEHPRYHVQTCRALSGRAVIPLPVSEAVELGFTPCGWCSPNRTLAERHPAQVR</sequence>
<gene>
    <name evidence="3" type="ORF">JOF36_004994</name>
</gene>
<dbReference type="RefSeq" id="WP_210031221.1">
    <property type="nucleotide sequence ID" value="NZ_JAGINU010000001.1"/>
</dbReference>
<protein>
    <recommendedName>
        <fullName evidence="5">Flagellar hook-length control protein FliK</fullName>
    </recommendedName>
</protein>
<evidence type="ECO:0008006" key="5">
    <source>
        <dbReference type="Google" id="ProtNLM"/>
    </source>
</evidence>
<reference evidence="3 4" key="1">
    <citation type="submission" date="2021-03" db="EMBL/GenBank/DDBJ databases">
        <title>Sequencing the genomes of 1000 actinobacteria strains.</title>
        <authorList>
            <person name="Klenk H.-P."/>
        </authorList>
    </citation>
    <scope>NUCLEOTIDE SEQUENCE [LARGE SCALE GENOMIC DNA]</scope>
    <source>
        <strain evidence="3 4">DSM 45256</strain>
    </source>
</reference>
<dbReference type="EMBL" id="JAGINU010000001">
    <property type="protein sequence ID" value="MBP2369298.1"/>
    <property type="molecule type" value="Genomic_DNA"/>
</dbReference>
<proteinExistence type="predicted"/>
<feature type="compositionally biased region" description="Gly residues" evidence="1">
    <location>
        <begin position="205"/>
        <end position="215"/>
    </location>
</feature>
<keyword evidence="4" id="KW-1185">Reference proteome</keyword>
<keyword evidence="2" id="KW-0812">Transmembrane</keyword>
<feature type="region of interest" description="Disordered" evidence="1">
    <location>
        <begin position="239"/>
        <end position="378"/>
    </location>
</feature>
<evidence type="ECO:0000256" key="1">
    <source>
        <dbReference type="SAM" id="MobiDB-lite"/>
    </source>
</evidence>
<accession>A0ABS4VZA6</accession>
<feature type="compositionally biased region" description="Low complexity" evidence="1">
    <location>
        <begin position="135"/>
        <end position="155"/>
    </location>
</feature>
<keyword evidence="2" id="KW-0472">Membrane</keyword>
<dbReference type="Proteomes" id="UP001519295">
    <property type="component" value="Unassembled WGS sequence"/>
</dbReference>
<name>A0ABS4VZA6_9PSEU</name>
<evidence type="ECO:0000256" key="2">
    <source>
        <dbReference type="SAM" id="Phobius"/>
    </source>
</evidence>
<feature type="compositionally biased region" description="Low complexity" evidence="1">
    <location>
        <begin position="294"/>
        <end position="339"/>
    </location>
</feature>
<feature type="region of interest" description="Disordered" evidence="1">
    <location>
        <begin position="58"/>
        <end position="221"/>
    </location>
</feature>
<evidence type="ECO:0000313" key="3">
    <source>
        <dbReference type="EMBL" id="MBP2369298.1"/>
    </source>
</evidence>
<organism evidence="3 4">
    <name type="scientific">Pseudonocardia parietis</name>
    <dbReference type="NCBI Taxonomy" id="570936"/>
    <lineage>
        <taxon>Bacteria</taxon>
        <taxon>Bacillati</taxon>
        <taxon>Actinomycetota</taxon>
        <taxon>Actinomycetes</taxon>
        <taxon>Pseudonocardiales</taxon>
        <taxon>Pseudonocardiaceae</taxon>
        <taxon>Pseudonocardia</taxon>
    </lineage>
</organism>
<feature type="compositionally biased region" description="Low complexity" evidence="1">
    <location>
        <begin position="274"/>
        <end position="287"/>
    </location>
</feature>